<dbReference type="SUPFAM" id="SSF55729">
    <property type="entry name" value="Acyl-CoA N-acyltransferases (Nat)"/>
    <property type="match status" value="1"/>
</dbReference>
<dbReference type="GO" id="GO:0016747">
    <property type="term" value="F:acyltransferase activity, transferring groups other than amino-acyl groups"/>
    <property type="evidence" value="ECO:0007669"/>
    <property type="project" value="InterPro"/>
</dbReference>
<dbReference type="Proteomes" id="UP000185663">
    <property type="component" value="Chromosome I"/>
</dbReference>
<dbReference type="AlphaFoldDB" id="A0A1H1U624"/>
<dbReference type="Pfam" id="PF00583">
    <property type="entry name" value="Acetyltransf_1"/>
    <property type="match status" value="1"/>
</dbReference>
<keyword evidence="1 4" id="KW-0808">Transferase</keyword>
<gene>
    <name evidence="4" type="ORF">SAMN04489860_2093</name>
</gene>
<evidence type="ECO:0000256" key="2">
    <source>
        <dbReference type="ARBA" id="ARBA00023315"/>
    </source>
</evidence>
<dbReference type="InterPro" id="IPR016181">
    <property type="entry name" value="Acyl_CoA_acyltransferase"/>
</dbReference>
<dbReference type="STRING" id="545619.SAMN04489860_2093"/>
<accession>A0A1H1U624</accession>
<dbReference type="CDD" id="cd04301">
    <property type="entry name" value="NAT_SF"/>
    <property type="match status" value="1"/>
</dbReference>
<feature type="domain" description="N-acetyltransferase" evidence="3">
    <location>
        <begin position="2"/>
        <end position="165"/>
    </location>
</feature>
<organism evidence="4 5">
    <name type="scientific">Paraoerskovia marina</name>
    <dbReference type="NCBI Taxonomy" id="545619"/>
    <lineage>
        <taxon>Bacteria</taxon>
        <taxon>Bacillati</taxon>
        <taxon>Actinomycetota</taxon>
        <taxon>Actinomycetes</taxon>
        <taxon>Micrococcales</taxon>
        <taxon>Cellulomonadaceae</taxon>
        <taxon>Paraoerskovia</taxon>
    </lineage>
</organism>
<evidence type="ECO:0000313" key="5">
    <source>
        <dbReference type="Proteomes" id="UP000185663"/>
    </source>
</evidence>
<proteinExistence type="predicted"/>
<name>A0A1H1U624_9CELL</name>
<sequence>MTTVRGAHVRDAEGMGAVHHASWLETYGPLLPDDFWATRSVADRVELWTRLLSTPDPDHRIAVAVDGDQVVGIALSAAPRVGAHGAAPAVRDRELSTLYLLAAHHGTGVGRSLLESVLDPSEPAQLWVAEQNPRAVAFYRRNGFVPDGARSTNERFAGLAEIRLVR</sequence>
<dbReference type="InterPro" id="IPR000182">
    <property type="entry name" value="GNAT_dom"/>
</dbReference>
<reference evidence="4 5" key="1">
    <citation type="submission" date="2016-10" db="EMBL/GenBank/DDBJ databases">
        <authorList>
            <person name="de Groot N.N."/>
        </authorList>
    </citation>
    <scope>NUCLEOTIDE SEQUENCE [LARGE SCALE GENOMIC DNA]</scope>
    <source>
        <strain evidence="4 5">DSM 22126</strain>
    </source>
</reference>
<keyword evidence="5" id="KW-1185">Reference proteome</keyword>
<evidence type="ECO:0000256" key="1">
    <source>
        <dbReference type="ARBA" id="ARBA00022679"/>
    </source>
</evidence>
<dbReference type="PROSITE" id="PS51186">
    <property type="entry name" value="GNAT"/>
    <property type="match status" value="1"/>
</dbReference>
<dbReference type="PANTHER" id="PTHR43877">
    <property type="entry name" value="AMINOALKYLPHOSPHONATE N-ACETYLTRANSFERASE-RELATED-RELATED"/>
    <property type="match status" value="1"/>
</dbReference>
<dbReference type="eggNOG" id="COG1247">
    <property type="taxonomic scope" value="Bacteria"/>
</dbReference>
<protein>
    <submittedName>
        <fullName evidence="4">Acetyltransferase (GNAT) domain-containing protein</fullName>
    </submittedName>
</protein>
<keyword evidence="2" id="KW-0012">Acyltransferase</keyword>
<dbReference type="Gene3D" id="3.40.630.30">
    <property type="match status" value="1"/>
</dbReference>
<evidence type="ECO:0000313" key="4">
    <source>
        <dbReference type="EMBL" id="SDS67706.1"/>
    </source>
</evidence>
<dbReference type="InterPro" id="IPR050832">
    <property type="entry name" value="Bact_Acetyltransf"/>
</dbReference>
<dbReference type="EMBL" id="LT629776">
    <property type="protein sequence ID" value="SDS67706.1"/>
    <property type="molecule type" value="Genomic_DNA"/>
</dbReference>
<dbReference type="RefSeq" id="WP_029252521.1">
    <property type="nucleotide sequence ID" value="NZ_LT629776.1"/>
</dbReference>
<evidence type="ECO:0000259" key="3">
    <source>
        <dbReference type="PROSITE" id="PS51186"/>
    </source>
</evidence>